<dbReference type="GO" id="GO:0016829">
    <property type="term" value="F:lyase activity"/>
    <property type="evidence" value="ECO:0007669"/>
    <property type="project" value="UniProtKB-KW"/>
</dbReference>
<evidence type="ECO:0000313" key="3">
    <source>
        <dbReference type="EMBL" id="MBB4351121.1"/>
    </source>
</evidence>
<dbReference type="Pfam" id="PF00266">
    <property type="entry name" value="Aminotran_5"/>
    <property type="match status" value="1"/>
</dbReference>
<keyword evidence="3" id="KW-0456">Lyase</keyword>
<dbReference type="Proteomes" id="UP000520770">
    <property type="component" value="Unassembled WGS sequence"/>
</dbReference>
<dbReference type="SUPFAM" id="SSF53383">
    <property type="entry name" value="PLP-dependent transferases"/>
    <property type="match status" value="1"/>
</dbReference>
<evidence type="ECO:0000313" key="6">
    <source>
        <dbReference type="Proteomes" id="UP000520770"/>
    </source>
</evidence>
<name>A0A7W6WSE8_9HYPH</name>
<evidence type="ECO:0000313" key="5">
    <source>
        <dbReference type="EMBL" id="MBB4448919.1"/>
    </source>
</evidence>
<dbReference type="InterPro" id="IPR015424">
    <property type="entry name" value="PyrdxlP-dep_Trfase"/>
</dbReference>
<gene>
    <name evidence="4" type="ORF">GGE31_004845</name>
    <name evidence="3" type="ORF">GGE33_004899</name>
    <name evidence="5" type="ORF">GGE35_004769</name>
</gene>
<sequence length="495" mass="53411">MKLAAPLVSPIETSPLSRFRHDLLQHNDLLAHMRGDLVGASTKIDGQYGIKDLVYADYVASGRALFSIERFILEEVLPYYANSHTEASYCGGFMTRLRREARALIAGFCGANEAHAVIFTGSGATSGINRLVKLFGVTDAIASGQPVRVILGPYEHHSNILPWRESQAEIIEIPEGPTGGPDLEKLEQALREGAPALTICSLSAASNITGIVSDVAKITERVNNAGAKMIWDYAGAGPYLPISMQPEPGVEIDAIVTSPHKFIGGPSASGILVLRRDALATEKPSWPGGGTVRFVSPTTHDYSSSIEAREEAGTPNVVGDIRAALAFIAKDAIGGAEMERRNTLLTKRAFAAWKDVPNLELLGLSEPQRLPIFSFRVKDGKGGYIHQQLVTRMLSDHFGIQARGGCACAGPYVHRLLGIDDGQSEEMRQAILAGNEIRKPGFTRLNFSVLLSDAKVEFILSSVAQLASDASKFENDYDFDSTRAIFFPCSAKKVA</sequence>
<dbReference type="Gene3D" id="3.90.1150.10">
    <property type="entry name" value="Aspartate Aminotransferase, domain 1"/>
    <property type="match status" value="1"/>
</dbReference>
<dbReference type="PANTHER" id="PTHR43686:SF1">
    <property type="entry name" value="AMINOTRAN_5 DOMAIN-CONTAINING PROTEIN"/>
    <property type="match status" value="1"/>
</dbReference>
<dbReference type="InterPro" id="IPR015421">
    <property type="entry name" value="PyrdxlP-dep_Trfase_major"/>
</dbReference>
<evidence type="ECO:0000259" key="2">
    <source>
        <dbReference type="Pfam" id="PF00266"/>
    </source>
</evidence>
<evidence type="ECO:0000313" key="4">
    <source>
        <dbReference type="EMBL" id="MBB4414303.1"/>
    </source>
</evidence>
<evidence type="ECO:0000313" key="7">
    <source>
        <dbReference type="Proteomes" id="UP000524535"/>
    </source>
</evidence>
<feature type="domain" description="Aminotransferase class V" evidence="2">
    <location>
        <begin position="65"/>
        <end position="416"/>
    </location>
</feature>
<dbReference type="EMBL" id="JACIHM010000009">
    <property type="protein sequence ID" value="MBB4448919.1"/>
    <property type="molecule type" value="Genomic_DNA"/>
</dbReference>
<evidence type="ECO:0000256" key="1">
    <source>
        <dbReference type="ARBA" id="ARBA00022898"/>
    </source>
</evidence>
<dbReference type="InterPro" id="IPR000192">
    <property type="entry name" value="Aminotrans_V_dom"/>
</dbReference>
<dbReference type="AlphaFoldDB" id="A0A7W6WSE8"/>
<comment type="caution">
    <text evidence="3">The sequence shown here is derived from an EMBL/GenBank/DDBJ whole genome shotgun (WGS) entry which is preliminary data.</text>
</comment>
<keyword evidence="7" id="KW-1185">Reference proteome</keyword>
<evidence type="ECO:0000313" key="8">
    <source>
        <dbReference type="Proteomes" id="UP000576087"/>
    </source>
</evidence>
<dbReference type="EMBL" id="JACIGW010000008">
    <property type="protein sequence ID" value="MBB4351121.1"/>
    <property type="molecule type" value="Genomic_DNA"/>
</dbReference>
<organism evidence="3 6">
    <name type="scientific">Aliirhizobium cellulosilyticum</name>
    <dbReference type="NCBI Taxonomy" id="393664"/>
    <lineage>
        <taxon>Bacteria</taxon>
        <taxon>Pseudomonadati</taxon>
        <taxon>Pseudomonadota</taxon>
        <taxon>Alphaproteobacteria</taxon>
        <taxon>Hyphomicrobiales</taxon>
        <taxon>Rhizobiaceae</taxon>
        <taxon>Aliirhizobium</taxon>
    </lineage>
</organism>
<dbReference type="RefSeq" id="WP_343062642.1">
    <property type="nucleotide sequence ID" value="NZ_JACIGW010000008.1"/>
</dbReference>
<protein>
    <submittedName>
        <fullName evidence="3">Selenocysteine lyase/cysteine desulfurase</fullName>
    </submittedName>
</protein>
<proteinExistence type="predicted"/>
<dbReference type="Gene3D" id="3.40.640.10">
    <property type="entry name" value="Type I PLP-dependent aspartate aminotransferase-like (Major domain)"/>
    <property type="match status" value="1"/>
</dbReference>
<dbReference type="InterPro" id="IPR015422">
    <property type="entry name" value="PyrdxlP-dep_Trfase_small"/>
</dbReference>
<dbReference type="Proteomes" id="UP000576087">
    <property type="component" value="Unassembled WGS sequence"/>
</dbReference>
<accession>A0A7W6WSE8</accession>
<reference evidence="6 7" key="1">
    <citation type="submission" date="2020-08" db="EMBL/GenBank/DDBJ databases">
        <title>Genomic Encyclopedia of Type Strains, Phase IV (KMG-V): Genome sequencing to study the core and pangenomes of soil and plant-associated prokaryotes.</title>
        <authorList>
            <person name="Whitman W."/>
        </authorList>
    </citation>
    <scope>NUCLEOTIDE SEQUENCE [LARGE SCALE GENOMIC DNA]</scope>
    <source>
        <strain evidence="4 7">SEMIA 444</strain>
        <strain evidence="3 6">SEMIA 448</strain>
        <strain evidence="5 8">SEMIA 452</strain>
    </source>
</reference>
<dbReference type="Proteomes" id="UP000524535">
    <property type="component" value="Unassembled WGS sequence"/>
</dbReference>
<dbReference type="PANTHER" id="PTHR43686">
    <property type="entry name" value="SULFURTRANSFERASE-RELATED"/>
    <property type="match status" value="1"/>
</dbReference>
<dbReference type="EMBL" id="JACIGY010000009">
    <property type="protein sequence ID" value="MBB4414303.1"/>
    <property type="molecule type" value="Genomic_DNA"/>
</dbReference>
<keyword evidence="1" id="KW-0663">Pyridoxal phosphate</keyword>